<evidence type="ECO:0000313" key="4">
    <source>
        <dbReference type="Proteomes" id="UP000239936"/>
    </source>
</evidence>
<dbReference type="AlphaFoldDB" id="A0A2S7XRS2"/>
<feature type="chain" id="PRO_5015610660" description="Ice-binding protein C-terminal domain-containing protein" evidence="1">
    <location>
        <begin position="27"/>
        <end position="221"/>
    </location>
</feature>
<accession>A0A2S7XRS2</accession>
<gene>
    <name evidence="3" type="ORF">CXB77_11480</name>
</gene>
<sequence>MNKIKLISFVAAVLLLSLGSVQPASAFIFGSSSLNPGDVVLTLDGNTSLGATDSGWYYWTGYHNPDNTNYMVDDDPYGPHNWFLFDISTFTIPVTFSSATLTLYSYDVSGWEDYKLFDVTTSLDLLQAGTGGVAAFNDLGSGDVYGQRWYSTDDTGKYRTITLTSAFLFDFNTAIENHLRNPNDPLFNEFAIGGRIPEPATLGLFGIGLLGFAASRRRKAA</sequence>
<keyword evidence="4" id="KW-1185">Reference proteome</keyword>
<feature type="signal peptide" evidence="1">
    <location>
        <begin position="1"/>
        <end position="26"/>
    </location>
</feature>
<organism evidence="3 4">
    <name type="scientific">Chromatium okenii</name>
    <dbReference type="NCBI Taxonomy" id="61644"/>
    <lineage>
        <taxon>Bacteria</taxon>
        <taxon>Pseudomonadati</taxon>
        <taxon>Pseudomonadota</taxon>
        <taxon>Gammaproteobacteria</taxon>
        <taxon>Chromatiales</taxon>
        <taxon>Chromatiaceae</taxon>
        <taxon>Chromatium</taxon>
    </lineage>
</organism>
<protein>
    <recommendedName>
        <fullName evidence="2">Ice-binding protein C-terminal domain-containing protein</fullName>
    </recommendedName>
</protein>
<dbReference type="OrthoDB" id="484098at2"/>
<reference evidence="3 4" key="1">
    <citation type="submission" date="2018-01" db="EMBL/GenBank/DDBJ databases">
        <title>The complete genome sequence of Chromatium okenii LaCa, a purple sulfur bacterium with a turbulent life.</title>
        <authorList>
            <person name="Luedin S.M."/>
            <person name="Liechti N."/>
            <person name="Storelli N."/>
            <person name="Danza F."/>
            <person name="Wittwer M."/>
            <person name="Pothier J.F."/>
            <person name="Tonolla M.A."/>
        </authorList>
    </citation>
    <scope>NUCLEOTIDE SEQUENCE [LARGE SCALE GENOMIC DNA]</scope>
    <source>
        <strain evidence="3 4">LaCa</strain>
    </source>
</reference>
<dbReference type="Proteomes" id="UP000239936">
    <property type="component" value="Unassembled WGS sequence"/>
</dbReference>
<evidence type="ECO:0000256" key="1">
    <source>
        <dbReference type="SAM" id="SignalP"/>
    </source>
</evidence>
<comment type="caution">
    <text evidence="3">The sequence shown here is derived from an EMBL/GenBank/DDBJ whole genome shotgun (WGS) entry which is preliminary data.</text>
</comment>
<evidence type="ECO:0000313" key="3">
    <source>
        <dbReference type="EMBL" id="PQJ96346.1"/>
    </source>
</evidence>
<proteinExistence type="predicted"/>
<dbReference type="NCBIfam" id="TIGR02595">
    <property type="entry name" value="PEP_CTERM"/>
    <property type="match status" value="1"/>
</dbReference>
<feature type="domain" description="Ice-binding protein C-terminal" evidence="2">
    <location>
        <begin position="196"/>
        <end position="217"/>
    </location>
</feature>
<dbReference type="RefSeq" id="WP_105073971.1">
    <property type="nucleotide sequence ID" value="NZ_JAFLKP010000173.1"/>
</dbReference>
<name>A0A2S7XRS2_9GAMM</name>
<dbReference type="InterPro" id="IPR013424">
    <property type="entry name" value="Ice-binding_C"/>
</dbReference>
<evidence type="ECO:0000259" key="2">
    <source>
        <dbReference type="Pfam" id="PF07589"/>
    </source>
</evidence>
<dbReference type="EMBL" id="PPGH01000035">
    <property type="protein sequence ID" value="PQJ96346.1"/>
    <property type="molecule type" value="Genomic_DNA"/>
</dbReference>
<keyword evidence="1" id="KW-0732">Signal</keyword>
<dbReference type="Pfam" id="PF07589">
    <property type="entry name" value="PEP-CTERM"/>
    <property type="match status" value="1"/>
</dbReference>